<dbReference type="AlphaFoldDB" id="A0A9Q2W2D6"/>
<evidence type="ECO:0000256" key="1">
    <source>
        <dbReference type="ARBA" id="ARBA00004651"/>
    </source>
</evidence>
<evidence type="ECO:0000256" key="6">
    <source>
        <dbReference type="SAM" id="Phobius"/>
    </source>
</evidence>
<evidence type="ECO:0000313" key="8">
    <source>
        <dbReference type="EMBL" id="MBT1540286.1"/>
    </source>
</evidence>
<dbReference type="Proteomes" id="UP000709437">
    <property type="component" value="Unassembled WGS sequence"/>
</dbReference>
<keyword evidence="4 6" id="KW-1133">Transmembrane helix</keyword>
<keyword evidence="2" id="KW-1003">Cell membrane</keyword>
<dbReference type="RefSeq" id="WP_214561966.1">
    <property type="nucleotide sequence ID" value="NZ_JAHEWX010000001.1"/>
</dbReference>
<comment type="subcellular location">
    <subcellularLocation>
        <location evidence="1">Cell membrane</location>
        <topology evidence="1">Multi-pass membrane protein</topology>
    </subcellularLocation>
</comment>
<sequence>MSRHTADGPARVAGVLDRVATLVAAGVPPPRAWQLVGGLPGAGGPAQQDVAVVLRVADRTGAPVAETLRGLAGALRRAAASDRAIRVALAGPRTSARVVLALPLFGLGLGAAWGAGAVEVLVGSPAGWVCSGTAAALVLAGRRWTARLVRSATPDGHVPGVLLDAWAVAVAGGGSWTTAGQAVAEASAAAVPPAGDVDRLREVLDLARRAGVPAAGLLRRAAEDVRDEAAADGLVAAERLAVRLVLPLGVCVLPAFVLVGVVPVVVGVLSSTVGEPG</sequence>
<name>A0A9Q2W2D6_9MICO</name>
<organism evidence="8 9">
    <name type="scientific">Curtobacterium flaccumfaciens pv. flaccumfaciens</name>
    <dbReference type="NCBI Taxonomy" id="138532"/>
    <lineage>
        <taxon>Bacteria</taxon>
        <taxon>Bacillati</taxon>
        <taxon>Actinomycetota</taxon>
        <taxon>Actinomycetes</taxon>
        <taxon>Micrococcales</taxon>
        <taxon>Microbacteriaceae</taxon>
        <taxon>Curtobacterium</taxon>
    </lineage>
</organism>
<evidence type="ECO:0000256" key="3">
    <source>
        <dbReference type="ARBA" id="ARBA00022692"/>
    </source>
</evidence>
<accession>A0A9Q2W2D6</accession>
<keyword evidence="3 6" id="KW-0812">Transmembrane</keyword>
<dbReference type="PANTHER" id="PTHR35007">
    <property type="entry name" value="INTEGRAL MEMBRANE PROTEIN-RELATED"/>
    <property type="match status" value="1"/>
</dbReference>
<dbReference type="InterPro" id="IPR018076">
    <property type="entry name" value="T2SS_GspF_dom"/>
</dbReference>
<dbReference type="GO" id="GO:0005886">
    <property type="term" value="C:plasma membrane"/>
    <property type="evidence" value="ECO:0007669"/>
    <property type="project" value="UniProtKB-SubCell"/>
</dbReference>
<comment type="caution">
    <text evidence="8">The sequence shown here is derived from an EMBL/GenBank/DDBJ whole genome shotgun (WGS) entry which is preliminary data.</text>
</comment>
<feature type="domain" description="Type II secretion system protein GspF" evidence="7">
    <location>
        <begin position="9"/>
        <end position="108"/>
    </location>
</feature>
<feature type="transmembrane region" description="Helical" evidence="6">
    <location>
        <begin position="121"/>
        <end position="140"/>
    </location>
</feature>
<evidence type="ECO:0000256" key="5">
    <source>
        <dbReference type="ARBA" id="ARBA00023136"/>
    </source>
</evidence>
<feature type="transmembrane region" description="Helical" evidence="6">
    <location>
        <begin position="96"/>
        <end position="115"/>
    </location>
</feature>
<evidence type="ECO:0000256" key="4">
    <source>
        <dbReference type="ARBA" id="ARBA00022989"/>
    </source>
</evidence>
<evidence type="ECO:0000313" key="9">
    <source>
        <dbReference type="Proteomes" id="UP000709437"/>
    </source>
</evidence>
<evidence type="ECO:0000259" key="7">
    <source>
        <dbReference type="Pfam" id="PF00482"/>
    </source>
</evidence>
<proteinExistence type="predicted"/>
<feature type="transmembrane region" description="Helical" evidence="6">
    <location>
        <begin position="244"/>
        <end position="269"/>
    </location>
</feature>
<dbReference type="PANTHER" id="PTHR35007:SF4">
    <property type="entry name" value="CONSERVED TRANSMEMBRANE PROTEIN-RELATED"/>
    <property type="match status" value="1"/>
</dbReference>
<dbReference type="Pfam" id="PF00482">
    <property type="entry name" value="T2SSF"/>
    <property type="match status" value="1"/>
</dbReference>
<gene>
    <name evidence="8" type="ORF">KK103_00780</name>
</gene>
<dbReference type="EMBL" id="JAHEWX010000001">
    <property type="protein sequence ID" value="MBT1540286.1"/>
    <property type="molecule type" value="Genomic_DNA"/>
</dbReference>
<reference evidence="8" key="1">
    <citation type="submission" date="2021-05" db="EMBL/GenBank/DDBJ databases">
        <title>Whole genome sequence of Curtobacterium flaccumfaciens pv. flaccumfaciens strain CFBP 3417.</title>
        <authorList>
            <person name="Osdaghi E."/>
            <person name="Taghouti G."/>
            <person name="Portier P."/>
            <person name="Fazliarab A."/>
            <person name="Taghavi S.M."/>
            <person name="Briand M."/>
            <person name="Le-Saux M."/>
            <person name="Jacques M.-A."/>
        </authorList>
    </citation>
    <scope>NUCLEOTIDE SEQUENCE</scope>
    <source>
        <strain evidence="8">CFBP 3417</strain>
    </source>
</reference>
<protein>
    <submittedName>
        <fullName evidence="8">Type II secretion system F family protein</fullName>
    </submittedName>
</protein>
<keyword evidence="5 6" id="KW-0472">Membrane</keyword>
<evidence type="ECO:0000256" key="2">
    <source>
        <dbReference type="ARBA" id="ARBA00022475"/>
    </source>
</evidence>